<sequence>MTKFDLIFYPLVVIAAAYLIFSQRYEFTIYFMILLGFVSLTTGIRDIRKDDQDTSAYMRIILFGILLAYFLFLWFGGAFDQGF</sequence>
<feature type="transmembrane region" description="Helical" evidence="1">
    <location>
        <begin position="27"/>
        <end position="44"/>
    </location>
</feature>
<dbReference type="Pfam" id="PF13129">
    <property type="entry name" value="DUF3953"/>
    <property type="match status" value="1"/>
</dbReference>
<dbReference type="RefSeq" id="WP_191694604.1">
    <property type="nucleotide sequence ID" value="NZ_JACSQN010000008.1"/>
</dbReference>
<name>A0ABR8UA44_9BACL</name>
<comment type="caution">
    <text evidence="2">The sequence shown here is derived from an EMBL/GenBank/DDBJ whole genome shotgun (WGS) entry which is preliminary data.</text>
</comment>
<evidence type="ECO:0000256" key="1">
    <source>
        <dbReference type="SAM" id="Phobius"/>
    </source>
</evidence>
<reference evidence="2 3" key="1">
    <citation type="submission" date="2020-08" db="EMBL/GenBank/DDBJ databases">
        <title>A Genomic Blueprint of the Chicken Gut Microbiome.</title>
        <authorList>
            <person name="Gilroy R."/>
            <person name="Ravi A."/>
            <person name="Getino M."/>
            <person name="Pursley I."/>
            <person name="Horton D.L."/>
            <person name="Alikhan N.-F."/>
            <person name="Baker D."/>
            <person name="Gharbi K."/>
            <person name="Hall N."/>
            <person name="Watson M."/>
            <person name="Adriaenssens E.M."/>
            <person name="Foster-Nyarko E."/>
            <person name="Jarju S."/>
            <person name="Secka A."/>
            <person name="Antonio M."/>
            <person name="Oren A."/>
            <person name="Chaudhuri R."/>
            <person name="La Ragione R.M."/>
            <person name="Hildebrand F."/>
            <person name="Pallen M.J."/>
        </authorList>
    </citation>
    <scope>NUCLEOTIDE SEQUENCE [LARGE SCALE GENOMIC DNA]</scope>
    <source>
        <strain evidence="2 3">Sa2YVA2</strain>
    </source>
</reference>
<protein>
    <submittedName>
        <fullName evidence="2">DUF3953 domain-containing protein</fullName>
    </submittedName>
</protein>
<gene>
    <name evidence="2" type="ORF">H9649_09930</name>
</gene>
<keyword evidence="1" id="KW-0472">Membrane</keyword>
<proteinExistence type="predicted"/>
<organism evidence="2 3">
    <name type="scientific">Sporosarcina quadrami</name>
    <dbReference type="NCBI Taxonomy" id="2762234"/>
    <lineage>
        <taxon>Bacteria</taxon>
        <taxon>Bacillati</taxon>
        <taxon>Bacillota</taxon>
        <taxon>Bacilli</taxon>
        <taxon>Bacillales</taxon>
        <taxon>Caryophanaceae</taxon>
        <taxon>Sporosarcina</taxon>
    </lineage>
</organism>
<feature type="transmembrane region" description="Helical" evidence="1">
    <location>
        <begin position="56"/>
        <end position="75"/>
    </location>
</feature>
<accession>A0ABR8UA44</accession>
<evidence type="ECO:0000313" key="3">
    <source>
        <dbReference type="Proteomes" id="UP000626786"/>
    </source>
</evidence>
<evidence type="ECO:0000313" key="2">
    <source>
        <dbReference type="EMBL" id="MBD7984903.1"/>
    </source>
</evidence>
<keyword evidence="1" id="KW-1133">Transmembrane helix</keyword>
<dbReference type="Proteomes" id="UP000626786">
    <property type="component" value="Unassembled WGS sequence"/>
</dbReference>
<keyword evidence="1" id="KW-0812">Transmembrane</keyword>
<feature type="transmembrane region" description="Helical" evidence="1">
    <location>
        <begin position="5"/>
        <end position="21"/>
    </location>
</feature>
<keyword evidence="3" id="KW-1185">Reference proteome</keyword>
<dbReference type="EMBL" id="JACSQN010000008">
    <property type="protein sequence ID" value="MBD7984903.1"/>
    <property type="molecule type" value="Genomic_DNA"/>
</dbReference>
<dbReference type="InterPro" id="IPR025018">
    <property type="entry name" value="DUF3953"/>
</dbReference>